<gene>
    <name evidence="1" type="ORF">SAMN05518683_11160</name>
</gene>
<dbReference type="EMBL" id="FOXD01000011">
    <property type="protein sequence ID" value="SFP85579.1"/>
    <property type="molecule type" value="Genomic_DNA"/>
</dbReference>
<dbReference type="AlphaFoldDB" id="A0A1I5TR92"/>
<dbReference type="STRING" id="1884432.SAMN05518683_11160"/>
<accession>A0A1I5TR92</accession>
<dbReference type="NCBIfam" id="TIGR04398">
    <property type="entry name" value="SLAP_DUP"/>
    <property type="match status" value="1"/>
</dbReference>
<keyword evidence="2" id="KW-1185">Reference proteome</keyword>
<proteinExistence type="predicted"/>
<dbReference type="Proteomes" id="UP000198892">
    <property type="component" value="Unassembled WGS sequence"/>
</dbReference>
<dbReference type="InterPro" id="IPR030910">
    <property type="entry name" value="SLAP_dom"/>
</dbReference>
<sequence>MPPAYPVYSGVAAKMKIVYSVLSFMVIVSIVTGCSTNAASSSENEDKEVMSQQNLDEKWLHRMEQRDMTEALASAEQTLNESTSKEESSPSIRAEGQALIEKSGWKNTTLKITEKDVIEFEEQTLGYFEQDMMERYPPVQKDTIDMLATMMTRDGADLVVTGVIRNGYENKEFTQEKLENGTITLRNETMNALASSSFEPYLSKSVLQPGEALPFRHRFTNKMIRIKGFDYDAYGYYLNYTLKKEEKK</sequence>
<name>A0A1I5TR92_9BACI</name>
<evidence type="ECO:0000313" key="2">
    <source>
        <dbReference type="Proteomes" id="UP000198892"/>
    </source>
</evidence>
<evidence type="ECO:0000313" key="1">
    <source>
        <dbReference type="EMBL" id="SFP85579.1"/>
    </source>
</evidence>
<reference evidence="2" key="1">
    <citation type="submission" date="2016-10" db="EMBL/GenBank/DDBJ databases">
        <authorList>
            <person name="Varghese N."/>
            <person name="Submissions S."/>
        </authorList>
    </citation>
    <scope>NUCLEOTIDE SEQUENCE [LARGE SCALE GENOMIC DNA]</scope>
    <source>
        <strain evidence="2">S7</strain>
    </source>
</reference>
<organism evidence="1 2">
    <name type="scientific">Salibacterium halotolerans</name>
    <dbReference type="NCBI Taxonomy" id="1884432"/>
    <lineage>
        <taxon>Bacteria</taxon>
        <taxon>Bacillati</taxon>
        <taxon>Bacillota</taxon>
        <taxon>Bacilli</taxon>
        <taxon>Bacillales</taxon>
        <taxon>Bacillaceae</taxon>
    </lineage>
</organism>
<protein>
    <submittedName>
        <fullName evidence="1">SLAP domain-containing protein</fullName>
    </submittedName>
</protein>